<dbReference type="PRINTS" id="PR00364">
    <property type="entry name" value="DISEASERSIST"/>
</dbReference>
<dbReference type="Pfam" id="PF00931">
    <property type="entry name" value="NB-ARC"/>
    <property type="match status" value="1"/>
</dbReference>
<dbReference type="RefSeq" id="WP_134108972.1">
    <property type="nucleotide sequence ID" value="NZ_SODP01000003.1"/>
</dbReference>
<dbReference type="CDD" id="cd00093">
    <property type="entry name" value="HTH_XRE"/>
    <property type="match status" value="1"/>
</dbReference>
<dbReference type="InterPro" id="IPR019734">
    <property type="entry name" value="TPR_rpt"/>
</dbReference>
<proteinExistence type="predicted"/>
<dbReference type="Gene3D" id="1.25.40.10">
    <property type="entry name" value="Tetratricopeptide repeat domain"/>
    <property type="match status" value="1"/>
</dbReference>
<evidence type="ECO:0000256" key="1">
    <source>
        <dbReference type="SAM" id="MobiDB-lite"/>
    </source>
</evidence>
<dbReference type="InterPro" id="IPR001387">
    <property type="entry name" value="Cro/C1-type_HTH"/>
</dbReference>
<comment type="caution">
    <text evidence="3">The sequence shown here is derived from an EMBL/GenBank/DDBJ whole genome shotgun (WGS) entry which is preliminary data.</text>
</comment>
<dbReference type="PANTHER" id="PTHR47691">
    <property type="entry name" value="REGULATOR-RELATED"/>
    <property type="match status" value="1"/>
</dbReference>
<name>A0A4R8BYR4_9ACTN</name>
<dbReference type="Gene3D" id="1.10.260.40">
    <property type="entry name" value="lambda repressor-like DNA-binding domains"/>
    <property type="match status" value="1"/>
</dbReference>
<protein>
    <submittedName>
        <fullName evidence="3">Tetratricopeptide repeat protein</fullName>
    </submittedName>
</protein>
<dbReference type="InterPro" id="IPR011990">
    <property type="entry name" value="TPR-like_helical_dom_sf"/>
</dbReference>
<evidence type="ECO:0000313" key="3">
    <source>
        <dbReference type="EMBL" id="TDW66776.1"/>
    </source>
</evidence>
<dbReference type="OrthoDB" id="4326794at2"/>
<dbReference type="GO" id="GO:0003677">
    <property type="term" value="F:DNA binding"/>
    <property type="evidence" value="ECO:0007669"/>
    <property type="project" value="InterPro"/>
</dbReference>
<feature type="domain" description="HTH cro/C1-type" evidence="2">
    <location>
        <begin position="19"/>
        <end position="74"/>
    </location>
</feature>
<dbReference type="Pfam" id="PF13560">
    <property type="entry name" value="HTH_31"/>
    <property type="match status" value="1"/>
</dbReference>
<dbReference type="PANTHER" id="PTHR47691:SF3">
    <property type="entry name" value="HTH-TYPE TRANSCRIPTIONAL REGULATOR RV0890C-RELATED"/>
    <property type="match status" value="1"/>
</dbReference>
<dbReference type="SMART" id="SM00530">
    <property type="entry name" value="HTH_XRE"/>
    <property type="match status" value="1"/>
</dbReference>
<evidence type="ECO:0000313" key="4">
    <source>
        <dbReference type="Proteomes" id="UP000295146"/>
    </source>
</evidence>
<dbReference type="Proteomes" id="UP000295146">
    <property type="component" value="Unassembled WGS sequence"/>
</dbReference>
<dbReference type="InterPro" id="IPR027417">
    <property type="entry name" value="P-loop_NTPase"/>
</dbReference>
<dbReference type="SUPFAM" id="SSF47413">
    <property type="entry name" value="lambda repressor-like DNA-binding domains"/>
    <property type="match status" value="1"/>
</dbReference>
<evidence type="ECO:0000259" key="2">
    <source>
        <dbReference type="PROSITE" id="PS50943"/>
    </source>
</evidence>
<dbReference type="SMART" id="SM00028">
    <property type="entry name" value="TPR"/>
    <property type="match status" value="4"/>
</dbReference>
<gene>
    <name evidence="3" type="ORF">EV653_6808</name>
</gene>
<dbReference type="PROSITE" id="PS50943">
    <property type="entry name" value="HTH_CROC1"/>
    <property type="match status" value="1"/>
</dbReference>
<dbReference type="InterPro" id="IPR010982">
    <property type="entry name" value="Lambda_DNA-bd_dom_sf"/>
</dbReference>
<dbReference type="Gene3D" id="3.40.50.300">
    <property type="entry name" value="P-loop containing nucleotide triphosphate hydrolases"/>
    <property type="match status" value="1"/>
</dbReference>
<dbReference type="EMBL" id="SODP01000003">
    <property type="protein sequence ID" value="TDW66776.1"/>
    <property type="molecule type" value="Genomic_DNA"/>
</dbReference>
<reference evidence="3 4" key="1">
    <citation type="submission" date="2019-03" db="EMBL/GenBank/DDBJ databases">
        <title>Genomic Encyclopedia of Type Strains, Phase III (KMG-III): the genomes of soil and plant-associated and newly described type strains.</title>
        <authorList>
            <person name="Whitman W."/>
        </authorList>
    </citation>
    <scope>NUCLEOTIDE SEQUENCE [LARGE SCALE GENOMIC DNA]</scope>
    <source>
        <strain evidence="3 4">VKM Ac-2573</strain>
    </source>
</reference>
<dbReference type="SUPFAM" id="SSF52540">
    <property type="entry name" value="P-loop containing nucleoside triphosphate hydrolases"/>
    <property type="match status" value="1"/>
</dbReference>
<dbReference type="AlphaFoldDB" id="A0A4R8BYR4"/>
<sequence length="829" mass="89228">MREVTALSEPSALTLSELLRTFRTRAGLTQAALAEKAGLSEQAISVLERGTRSRPRMDTIRGLSKALDLTPAEADQFLAVARGKGAHPRPPSTPSDPATEAVPTPWQLPPAAPDFTGRAAQIDAILSVLRSPEGAGRPAVAIVTVTGMGGIGKTTLAVQAAHKLADSYPDGNLYLNLRGYGPGAPMTTADAQRQLLRSVGLAGDSIPEDVDEAAALLRSQLAGRRVLLLLDNATDVAQILPLLPGSAGAAAIITSRGSLVNLPGARQIRLDALSESEAVELISGVIGQDRVAAEPEATETLAKYSGRLPLAIRLIGGRLATRPTWPIRHFVDLLKDEGRRLDSLGSDETGVRASIASSVHFLETSDRDLDREAAQALPLLSIPDGADLLTAVAARLLNLPVRRTGTILERLVDVSLLESVAPDRYRFHDLIRAYARELAEQTLTSAERDEGLARVLRFYIAAAWACQAITHPGSPRLPLATIHDDHLPVFRDDEESLRWLDDELRNLMDRFRQAKQTPLSGTVLIPELALAMFGYHEARRRWNEMSELGEGALVATQHRRLDAATAWLQHDSAIPEAENGDVTTAVDKITTALAMFRKIGDLLGEARCCSSLAYLVGLLGRLDEALEYAEEALRLSRLIKDTTLEGVSLTAVGGLYDHKGDYVSADQAFADAVALAEQTGDTRSASKRYINAALSHLRVGRFEDAALTVTESLRISGLLGDLIAQSEAHHLLALATASMGDYEQARGHVGAGLQLARRRRDAIREGRLYLELARIDAADGKRRVAIDNLRRAIAILNGTSAVQAADARALLAELESGRPFTYTFTAHSL</sequence>
<feature type="region of interest" description="Disordered" evidence="1">
    <location>
        <begin position="83"/>
        <end position="102"/>
    </location>
</feature>
<dbReference type="SUPFAM" id="SSF48452">
    <property type="entry name" value="TPR-like"/>
    <property type="match status" value="2"/>
</dbReference>
<keyword evidence="4" id="KW-1185">Reference proteome</keyword>
<dbReference type="GO" id="GO:0043531">
    <property type="term" value="F:ADP binding"/>
    <property type="evidence" value="ECO:0007669"/>
    <property type="project" value="InterPro"/>
</dbReference>
<dbReference type="InterPro" id="IPR002182">
    <property type="entry name" value="NB-ARC"/>
</dbReference>
<organism evidence="3 4">
    <name type="scientific">Kribbella pratensis</name>
    <dbReference type="NCBI Taxonomy" id="2512112"/>
    <lineage>
        <taxon>Bacteria</taxon>
        <taxon>Bacillati</taxon>
        <taxon>Actinomycetota</taxon>
        <taxon>Actinomycetes</taxon>
        <taxon>Propionibacteriales</taxon>
        <taxon>Kribbellaceae</taxon>
        <taxon>Kribbella</taxon>
    </lineage>
</organism>
<accession>A0A4R8BYR4</accession>